<proteinExistence type="predicted"/>
<feature type="compositionally biased region" description="Basic and acidic residues" evidence="1">
    <location>
        <begin position="39"/>
        <end position="49"/>
    </location>
</feature>
<sequence length="152" mass="15895">MSSMDLETLLKRHHPAAEAGAPSGGGAGAASGCASAHQEAPDKKKQKLAEMAEAADEALLWAVGALKQKDMQQGLMVIKAGRAAGKQCSQAAQIEALKPQLGPPHLHIARAAYKCLAESTALQTNKPQAHLIADAFYRKFASVASVKELALM</sequence>
<comment type="caution">
    <text evidence="2">The sequence shown here is derived from an EMBL/GenBank/DDBJ whole genome shotgun (WGS) entry which is preliminary data.</text>
</comment>
<accession>A0ABN9TKY8</accession>
<name>A0ABN9TKY8_9DINO</name>
<gene>
    <name evidence="2" type="ORF">PCOR1329_LOCUS40108</name>
</gene>
<evidence type="ECO:0000313" key="3">
    <source>
        <dbReference type="Proteomes" id="UP001189429"/>
    </source>
</evidence>
<evidence type="ECO:0000313" key="2">
    <source>
        <dbReference type="EMBL" id="CAK0846654.1"/>
    </source>
</evidence>
<keyword evidence="3" id="KW-1185">Reference proteome</keyword>
<feature type="region of interest" description="Disordered" evidence="1">
    <location>
        <begin position="16"/>
        <end position="49"/>
    </location>
</feature>
<dbReference type="EMBL" id="CAUYUJ010014837">
    <property type="protein sequence ID" value="CAK0846654.1"/>
    <property type="molecule type" value="Genomic_DNA"/>
</dbReference>
<dbReference type="Proteomes" id="UP001189429">
    <property type="component" value="Unassembled WGS sequence"/>
</dbReference>
<organism evidence="2 3">
    <name type="scientific">Prorocentrum cordatum</name>
    <dbReference type="NCBI Taxonomy" id="2364126"/>
    <lineage>
        <taxon>Eukaryota</taxon>
        <taxon>Sar</taxon>
        <taxon>Alveolata</taxon>
        <taxon>Dinophyceae</taxon>
        <taxon>Prorocentrales</taxon>
        <taxon>Prorocentraceae</taxon>
        <taxon>Prorocentrum</taxon>
    </lineage>
</organism>
<feature type="non-terminal residue" evidence="2">
    <location>
        <position position="152"/>
    </location>
</feature>
<protein>
    <submittedName>
        <fullName evidence="2">Uncharacterized protein</fullName>
    </submittedName>
</protein>
<evidence type="ECO:0000256" key="1">
    <source>
        <dbReference type="SAM" id="MobiDB-lite"/>
    </source>
</evidence>
<reference evidence="2" key="1">
    <citation type="submission" date="2023-10" db="EMBL/GenBank/DDBJ databases">
        <authorList>
            <person name="Chen Y."/>
            <person name="Shah S."/>
            <person name="Dougan E. K."/>
            <person name="Thang M."/>
            <person name="Chan C."/>
        </authorList>
    </citation>
    <scope>NUCLEOTIDE SEQUENCE [LARGE SCALE GENOMIC DNA]</scope>
</reference>